<organism evidence="2 3">
    <name type="scientific">Gordonia amarae NBRC 15530</name>
    <dbReference type="NCBI Taxonomy" id="1075090"/>
    <lineage>
        <taxon>Bacteria</taxon>
        <taxon>Bacillati</taxon>
        <taxon>Actinomycetota</taxon>
        <taxon>Actinomycetes</taxon>
        <taxon>Mycobacteriales</taxon>
        <taxon>Gordoniaceae</taxon>
        <taxon>Gordonia</taxon>
    </lineage>
</organism>
<proteinExistence type="predicted"/>
<dbReference type="Proteomes" id="UP000006023">
    <property type="component" value="Unassembled WGS sequence"/>
</dbReference>
<keyword evidence="3" id="KW-1185">Reference proteome</keyword>
<evidence type="ECO:0000256" key="1">
    <source>
        <dbReference type="SAM" id="MobiDB-lite"/>
    </source>
</evidence>
<comment type="caution">
    <text evidence="2">The sequence shown here is derived from an EMBL/GenBank/DDBJ whole genome shotgun (WGS) entry which is preliminary data.</text>
</comment>
<protein>
    <submittedName>
        <fullName evidence="2">Uncharacterized protein</fullName>
    </submittedName>
</protein>
<feature type="region of interest" description="Disordered" evidence="1">
    <location>
        <begin position="1"/>
        <end position="103"/>
    </location>
</feature>
<dbReference type="STRING" id="1075090.GOAMR_43_00530"/>
<sequence>MTAADSGTHSRGAGNAPAPASSAAFPVQHHYSTEIGCAPAGGVPMSAIGRSVDRERGDSNQWSRSRAPAAPPAPRKTRPLRASGSTPGATYTDPMASVSGHTDIGAVIAAVRVPIRNRS</sequence>
<name>G7GQ84_9ACTN</name>
<evidence type="ECO:0000313" key="3">
    <source>
        <dbReference type="Proteomes" id="UP000006023"/>
    </source>
</evidence>
<gene>
    <name evidence="2" type="ORF">GOAMR_43_00530</name>
</gene>
<dbReference type="EMBL" id="BAED01000043">
    <property type="protein sequence ID" value="GAB05759.1"/>
    <property type="molecule type" value="Genomic_DNA"/>
</dbReference>
<evidence type="ECO:0000313" key="2">
    <source>
        <dbReference type="EMBL" id="GAB05759.1"/>
    </source>
</evidence>
<accession>G7GQ84</accession>
<feature type="compositionally biased region" description="Low complexity" evidence="1">
    <location>
        <begin position="12"/>
        <end position="24"/>
    </location>
</feature>
<reference evidence="2 3" key="1">
    <citation type="submission" date="2011-11" db="EMBL/GenBank/DDBJ databases">
        <title>Whole genome shotgun sequence of Gordonia amarae NBRC 15530.</title>
        <authorList>
            <person name="Takarada H."/>
            <person name="Hosoyama A."/>
            <person name="Tsuchikane K."/>
            <person name="Katsumata H."/>
            <person name="Yamazaki S."/>
            <person name="Fujita N."/>
        </authorList>
    </citation>
    <scope>NUCLEOTIDE SEQUENCE [LARGE SCALE GENOMIC DNA]</scope>
    <source>
        <strain evidence="2 3">NBRC 15530</strain>
    </source>
</reference>
<dbReference type="AlphaFoldDB" id="G7GQ84"/>